<keyword evidence="3" id="KW-0812">Transmembrane</keyword>
<dbReference type="InterPro" id="IPR011010">
    <property type="entry name" value="DNA_brk_join_enz"/>
</dbReference>
<dbReference type="Gene3D" id="1.10.443.10">
    <property type="entry name" value="Intergrase catalytic core"/>
    <property type="match status" value="1"/>
</dbReference>
<dbReference type="GO" id="GO:0006310">
    <property type="term" value="P:DNA recombination"/>
    <property type="evidence" value="ECO:0007669"/>
    <property type="project" value="UniProtKB-KW"/>
</dbReference>
<proteinExistence type="predicted"/>
<keyword evidence="3" id="KW-0472">Membrane</keyword>
<dbReference type="InterPro" id="IPR013762">
    <property type="entry name" value="Integrase-like_cat_sf"/>
</dbReference>
<keyword evidence="1" id="KW-0233">DNA recombination</keyword>
<dbReference type="RefSeq" id="WP_246346860.1">
    <property type="nucleotide sequence ID" value="NZ_JACIEV010000002.1"/>
</dbReference>
<dbReference type="SUPFAM" id="SSF56349">
    <property type="entry name" value="DNA breaking-rejoining enzymes"/>
    <property type="match status" value="1"/>
</dbReference>
<comment type="caution">
    <text evidence="5">The sequence shown here is derived from an EMBL/GenBank/DDBJ whole genome shotgun (WGS) entry which is preliminary data.</text>
</comment>
<dbReference type="Proteomes" id="UP000529795">
    <property type="component" value="Unassembled WGS sequence"/>
</dbReference>
<protein>
    <recommendedName>
        <fullName evidence="4">Tyr recombinase domain-containing protein</fullName>
    </recommendedName>
</protein>
<evidence type="ECO:0000313" key="5">
    <source>
        <dbReference type="EMBL" id="MBB4153124.1"/>
    </source>
</evidence>
<organism evidence="5 6">
    <name type="scientific">Sphingomonas jinjuensis</name>
    <dbReference type="NCBI Taxonomy" id="535907"/>
    <lineage>
        <taxon>Bacteria</taxon>
        <taxon>Pseudomonadati</taxon>
        <taxon>Pseudomonadota</taxon>
        <taxon>Alphaproteobacteria</taxon>
        <taxon>Sphingomonadales</taxon>
        <taxon>Sphingomonadaceae</taxon>
        <taxon>Sphingomonas</taxon>
    </lineage>
</organism>
<dbReference type="AlphaFoldDB" id="A0A840FBH2"/>
<reference evidence="5 6" key="1">
    <citation type="submission" date="2020-08" db="EMBL/GenBank/DDBJ databases">
        <title>Genomic Encyclopedia of Type Strains, Phase IV (KMG-IV): sequencing the most valuable type-strain genomes for metagenomic binning, comparative biology and taxonomic classification.</title>
        <authorList>
            <person name="Goeker M."/>
        </authorList>
    </citation>
    <scope>NUCLEOTIDE SEQUENCE [LARGE SCALE GENOMIC DNA]</scope>
    <source>
        <strain evidence="5 6">YC6723</strain>
    </source>
</reference>
<accession>A0A840FBH2</accession>
<feature type="transmembrane region" description="Helical" evidence="3">
    <location>
        <begin position="156"/>
        <end position="175"/>
    </location>
</feature>
<keyword evidence="3" id="KW-1133">Transmembrane helix</keyword>
<evidence type="ECO:0000259" key="4">
    <source>
        <dbReference type="Pfam" id="PF00589"/>
    </source>
</evidence>
<feature type="domain" description="Tyr recombinase" evidence="4">
    <location>
        <begin position="1"/>
        <end position="49"/>
    </location>
</feature>
<dbReference type="Pfam" id="PF00589">
    <property type="entry name" value="Phage_integrase"/>
    <property type="match status" value="1"/>
</dbReference>
<evidence type="ECO:0000256" key="3">
    <source>
        <dbReference type="SAM" id="Phobius"/>
    </source>
</evidence>
<sequence>MCEFTRETGLRLAEYVELRHVALDRVERTITVEKGKGNKLRVVPLTAQADGWRPGVAPRDEPTVVILHRTASPTLHRRNRRRTRPLPLRTEQGVCAMIRMMTAGTAALAMLATPVAASAGGKARGSAPSASALSLSPTARAGTAGKRSTKLGQQGYVIAGVLALGVVAGGIILVARDDNNGPSSN</sequence>
<dbReference type="InterPro" id="IPR002104">
    <property type="entry name" value="Integrase_catalytic"/>
</dbReference>
<feature type="region of interest" description="Disordered" evidence="2">
    <location>
        <begin position="119"/>
        <end position="147"/>
    </location>
</feature>
<feature type="compositionally biased region" description="Low complexity" evidence="2">
    <location>
        <begin position="119"/>
        <end position="141"/>
    </location>
</feature>
<dbReference type="GO" id="GO:0003677">
    <property type="term" value="F:DNA binding"/>
    <property type="evidence" value="ECO:0007669"/>
    <property type="project" value="InterPro"/>
</dbReference>
<evidence type="ECO:0000256" key="1">
    <source>
        <dbReference type="ARBA" id="ARBA00023172"/>
    </source>
</evidence>
<dbReference type="GO" id="GO:0015074">
    <property type="term" value="P:DNA integration"/>
    <property type="evidence" value="ECO:0007669"/>
    <property type="project" value="InterPro"/>
</dbReference>
<evidence type="ECO:0000313" key="6">
    <source>
        <dbReference type="Proteomes" id="UP000529795"/>
    </source>
</evidence>
<evidence type="ECO:0000256" key="2">
    <source>
        <dbReference type="SAM" id="MobiDB-lite"/>
    </source>
</evidence>
<dbReference type="EMBL" id="JACIEV010000002">
    <property type="protein sequence ID" value="MBB4153124.1"/>
    <property type="molecule type" value="Genomic_DNA"/>
</dbReference>
<gene>
    <name evidence="5" type="ORF">GGQ80_001012</name>
</gene>
<name>A0A840FBH2_9SPHN</name>
<keyword evidence="6" id="KW-1185">Reference proteome</keyword>